<evidence type="ECO:0000259" key="1">
    <source>
        <dbReference type="Pfam" id="PF01814"/>
    </source>
</evidence>
<reference evidence="3" key="1">
    <citation type="journal article" date="2019" name="Int. J. Syst. Evol. Microbiol.">
        <title>The Global Catalogue of Microorganisms (GCM) 10K type strain sequencing project: providing services to taxonomists for standard genome sequencing and annotation.</title>
        <authorList>
            <consortium name="The Broad Institute Genomics Platform"/>
            <consortium name="The Broad Institute Genome Sequencing Center for Infectious Disease"/>
            <person name="Wu L."/>
            <person name="Ma J."/>
        </authorList>
    </citation>
    <scope>NUCLEOTIDE SEQUENCE [LARGE SCALE GENOMIC DNA]</scope>
    <source>
        <strain evidence="3">JCM 11650</strain>
    </source>
</reference>
<dbReference type="Pfam" id="PF01814">
    <property type="entry name" value="Hemerythrin"/>
    <property type="match status" value="1"/>
</dbReference>
<dbReference type="Gene3D" id="1.20.120.520">
    <property type="entry name" value="nmb1532 protein domain like"/>
    <property type="match status" value="1"/>
</dbReference>
<dbReference type="RefSeq" id="WP_377725673.1">
    <property type="nucleotide sequence ID" value="NZ_JBHSEW010000006.1"/>
</dbReference>
<feature type="domain" description="Hemerythrin-like" evidence="1">
    <location>
        <begin position="3"/>
        <end position="133"/>
    </location>
</feature>
<evidence type="ECO:0000313" key="3">
    <source>
        <dbReference type="Proteomes" id="UP001595967"/>
    </source>
</evidence>
<dbReference type="InterPro" id="IPR012312">
    <property type="entry name" value="Hemerythrin-like"/>
</dbReference>
<protein>
    <submittedName>
        <fullName evidence="2">Hemerythrin domain-containing protein</fullName>
    </submittedName>
</protein>
<dbReference type="Proteomes" id="UP001595967">
    <property type="component" value="Unassembled WGS sequence"/>
</dbReference>
<dbReference type="EMBL" id="JBHSEW010000006">
    <property type="protein sequence ID" value="MFC4622287.1"/>
    <property type="molecule type" value="Genomic_DNA"/>
</dbReference>
<gene>
    <name evidence="2" type="ORF">ACFO3A_08665</name>
</gene>
<evidence type="ECO:0000313" key="2">
    <source>
        <dbReference type="EMBL" id="MFC4622287.1"/>
    </source>
</evidence>
<name>A0ABV9GY82_9BURK</name>
<organism evidence="2 3">
    <name type="scientific">Comamonas nitrativorans</name>
    <dbReference type="NCBI Taxonomy" id="108437"/>
    <lineage>
        <taxon>Bacteria</taxon>
        <taxon>Pseudomonadati</taxon>
        <taxon>Pseudomonadota</taxon>
        <taxon>Betaproteobacteria</taxon>
        <taxon>Burkholderiales</taxon>
        <taxon>Comamonadaceae</taxon>
        <taxon>Comamonas</taxon>
    </lineage>
</organism>
<sequence>MNIDKFKHQHVDILSRIDQLRTLTHAGVETNAQAIAQGIINFSSLIKLHLAVEDKALYPALQRSGDAALARLGQQFQEDMGPIAQAFDGFARRWNTAERLRNDPTGFRNDANTVLKRVYERMQRENRDFYPRIETAQNAATMAV</sequence>
<proteinExistence type="predicted"/>
<accession>A0ABV9GY82</accession>
<comment type="caution">
    <text evidence="2">The sequence shown here is derived from an EMBL/GenBank/DDBJ whole genome shotgun (WGS) entry which is preliminary data.</text>
</comment>
<keyword evidence="3" id="KW-1185">Reference proteome</keyword>